<protein>
    <submittedName>
        <fullName evidence="2">Uncharacterized protein</fullName>
    </submittedName>
</protein>
<dbReference type="KEGG" id="tfo:BFO_0362"/>
<reference evidence="3" key="1">
    <citation type="submission" date="2011-12" db="EMBL/GenBank/DDBJ databases">
        <title>Complete sequence of Tannerella forsythia ATCC 43037.</title>
        <authorList>
            <person name="Dewhirst F."/>
            <person name="Tanner A."/>
            <person name="Izard J."/>
            <person name="Brinkac L."/>
            <person name="Durkin A.S."/>
            <person name="Hostetler J."/>
            <person name="Shetty J."/>
            <person name="Torralba M."/>
            <person name="Gill S."/>
            <person name="Nelson K."/>
        </authorList>
    </citation>
    <scope>NUCLEOTIDE SEQUENCE [LARGE SCALE GENOMIC DNA]</scope>
    <source>
        <strain evidence="3">ATCC 43037 / JCM 10827 / CCUG 33226 / KCTC 5666 / FDC 338</strain>
    </source>
</reference>
<accession>G8UK55</accession>
<dbReference type="AlphaFoldDB" id="G8UK55"/>
<proteinExistence type="predicted"/>
<dbReference type="EMBL" id="CP003191">
    <property type="protein sequence ID" value="AEW21075.1"/>
    <property type="molecule type" value="Genomic_DNA"/>
</dbReference>
<name>G8UK55_TANFA</name>
<organism evidence="2 3">
    <name type="scientific">Tannerella forsythia (strain ATCC 43037 / JCM 10827 / CCUG 21028 A / KCTC 5666 / FDC 338)</name>
    <name type="common">Bacteroides forsythus</name>
    <dbReference type="NCBI Taxonomy" id="203275"/>
    <lineage>
        <taxon>Bacteria</taxon>
        <taxon>Pseudomonadati</taxon>
        <taxon>Bacteroidota</taxon>
        <taxon>Bacteroidia</taxon>
        <taxon>Bacteroidales</taxon>
        <taxon>Tannerellaceae</taxon>
        <taxon>Tannerella</taxon>
    </lineage>
</organism>
<feature type="transmembrane region" description="Helical" evidence="1">
    <location>
        <begin position="23"/>
        <end position="42"/>
    </location>
</feature>
<keyword evidence="1" id="KW-0812">Transmembrane</keyword>
<evidence type="ECO:0000256" key="1">
    <source>
        <dbReference type="SAM" id="Phobius"/>
    </source>
</evidence>
<keyword evidence="1" id="KW-0472">Membrane</keyword>
<dbReference type="HOGENOM" id="CLU_3012762_0_0_10"/>
<sequence>MDVEFIYFGMCAEIIYKSYLSELFFLNLIIFCFCFYMIGVLMRASNFSLKNYFYDF</sequence>
<keyword evidence="3" id="KW-1185">Reference proteome</keyword>
<evidence type="ECO:0000313" key="3">
    <source>
        <dbReference type="Proteomes" id="UP000005436"/>
    </source>
</evidence>
<gene>
    <name evidence="2" type="ordered locus">BFO_0362</name>
</gene>
<evidence type="ECO:0000313" key="2">
    <source>
        <dbReference type="EMBL" id="AEW21075.1"/>
    </source>
</evidence>
<dbReference type="Proteomes" id="UP000005436">
    <property type="component" value="Chromosome"/>
</dbReference>
<keyword evidence="1" id="KW-1133">Transmembrane helix</keyword>